<feature type="transmembrane region" description="Helical" evidence="1">
    <location>
        <begin position="116"/>
        <end position="139"/>
    </location>
</feature>
<feature type="transmembrane region" description="Helical" evidence="1">
    <location>
        <begin position="83"/>
        <end position="104"/>
    </location>
</feature>
<evidence type="ECO:0000313" key="2">
    <source>
        <dbReference type="EnsemblMetazoa" id="CLYHEMP014443.2"/>
    </source>
</evidence>
<keyword evidence="1" id="KW-1133">Transmembrane helix</keyword>
<sequence length="186" mass="20806">MSCFRAVRYSVAVLVVLTLGLFVAAGVLDYWWVKKIFSSEYRNGLWRTCGGISIISNIKHSSCIQRKSLFKFEEDVLDFNLDLILTGLVGGAFFTFVSLIMIAISMCQKYPSKVLMVFHLIFLLLGAAGGVFGLVWALIKVEDRTQDWAFYVLYGANGSLVLSFALSLILLCARAPGYYLVKRDDD</sequence>
<keyword evidence="1" id="KW-0812">Transmembrane</keyword>
<protein>
    <submittedName>
        <fullName evidence="2">Uncharacterized protein</fullName>
    </submittedName>
</protein>
<dbReference type="AlphaFoldDB" id="A0A7M5WWW5"/>
<keyword evidence="1" id="KW-0472">Membrane</keyword>
<feature type="transmembrane region" description="Helical" evidence="1">
    <location>
        <begin position="12"/>
        <end position="33"/>
    </location>
</feature>
<keyword evidence="3" id="KW-1185">Reference proteome</keyword>
<organism evidence="2 3">
    <name type="scientific">Clytia hemisphaerica</name>
    <dbReference type="NCBI Taxonomy" id="252671"/>
    <lineage>
        <taxon>Eukaryota</taxon>
        <taxon>Metazoa</taxon>
        <taxon>Cnidaria</taxon>
        <taxon>Hydrozoa</taxon>
        <taxon>Hydroidolina</taxon>
        <taxon>Leptothecata</taxon>
        <taxon>Obeliida</taxon>
        <taxon>Clytiidae</taxon>
        <taxon>Clytia</taxon>
    </lineage>
</organism>
<dbReference type="EnsemblMetazoa" id="CLYHEMT014443.2">
    <property type="protein sequence ID" value="CLYHEMP014443.2"/>
    <property type="gene ID" value="CLYHEMG014443"/>
</dbReference>
<accession>A0A7M5WWW5</accession>
<reference evidence="2" key="1">
    <citation type="submission" date="2021-01" db="UniProtKB">
        <authorList>
            <consortium name="EnsemblMetazoa"/>
        </authorList>
    </citation>
    <scope>IDENTIFICATION</scope>
</reference>
<dbReference type="OrthoDB" id="6031641at2759"/>
<evidence type="ECO:0000313" key="3">
    <source>
        <dbReference type="Proteomes" id="UP000594262"/>
    </source>
</evidence>
<dbReference type="Gene3D" id="1.20.140.150">
    <property type="match status" value="1"/>
</dbReference>
<proteinExistence type="predicted"/>
<evidence type="ECO:0000256" key="1">
    <source>
        <dbReference type="SAM" id="Phobius"/>
    </source>
</evidence>
<name>A0A7M5WWW5_9CNID</name>
<dbReference type="Proteomes" id="UP000594262">
    <property type="component" value="Unplaced"/>
</dbReference>
<feature type="transmembrane region" description="Helical" evidence="1">
    <location>
        <begin position="151"/>
        <end position="173"/>
    </location>
</feature>